<feature type="compositionally biased region" description="Basic residues" evidence="1">
    <location>
        <begin position="476"/>
        <end position="486"/>
    </location>
</feature>
<sequence length="1010" mass="112879">MPAQMPSNAPRMTVTTPNDTNHDIGGLQNAAGRNRQQPGQANRRSVSSRSESSVPNSSSTHALARSTQPSGRSGPSSGSPSRTASHFQGSRHTTVTGGQFLNTLGHHTNLTVNLHQCGSVPSGEEEPPVQGSHPDTSATRDVDRLNEPQNRNIQAVMQLPVQRSNETYARHLLLKARGFPLWIPEPHRNLPMPYQRQGISIGDVGIVTYAGSFSFLFNICLPADDPINPRELPEGFAPINPPIDPIDIRTIIELKPGSFLGSNSITKSLAEPDDNPLSFEAQSSEGAILVMPEGAVSYHLENIATFRNYVTANLESWYRYANGPRGREAKNGDIRVVVGCDKSTSWGMATSQEQGSRLKLLSYKSEPTDSQNSQLVGYAWEYSGVAEVRAGPDPQEVRELRADDPEPSIKYANQSLFIRTLNPILGSGLWEKLNRDLGLAGPSDVYYTEQGSDSFHPATYQNMDGQSTPSNSNSRHINHPGRRRRSSILDNLQENISRKEDVVSSSLTPEIKDQCFHPSISLNRFLSETYPQARIIITEDRDWYSVIRENETELPPEHELYRRLLDVSNVEYDDNGDILYLKPTREPTRKSRKSEEQMKEEKEAVALQQSRTSCYIPPEIVGSILEHIDDDRKTLKVCSLVNRNFHGQVQRILREVILPFPYDKTNARLHELERVTKYVKHLVVIAMCNHNVMPVDLPLLRERDNPATGHSTPAPVPKFEALDKLTIRGCCDTNTHIWETGPSNQCRDFVSSLLSQAHNIRKLSIHDIFLFDAFRHLPQGQAIDLLTLVGRSSVSSDRILGNVQVSPVTIKGLHLEASPNGTAPNSINLICDSLVRVPQAMQPLLFFASCSLLEVQDQIDSQRVRDLWQCAGNMKDLVIHVQVLALRRTQWPLSLDRLPGLRTLEFHSVDSNKRNLPERATAMLNTLETTGLTRLTFTYDPPSDYMAFDMTPWGALDAAIVVLFNRSCVNRDTIIHIRIGKNVVDFPGSQTANFLPLSKFRGMQVQFFYV</sequence>
<keyword evidence="3" id="KW-1185">Reference proteome</keyword>
<evidence type="ECO:0000256" key="1">
    <source>
        <dbReference type="SAM" id="MobiDB-lite"/>
    </source>
</evidence>
<reference evidence="2 3" key="1">
    <citation type="submission" date="2019-12" db="EMBL/GenBank/DDBJ databases">
        <authorList>
            <person name="Floudas D."/>
            <person name="Bentzer J."/>
            <person name="Ahren D."/>
            <person name="Johansson T."/>
            <person name="Persson P."/>
            <person name="Tunlid A."/>
        </authorList>
    </citation>
    <scope>NUCLEOTIDE SEQUENCE [LARGE SCALE GENOMIC DNA]</scope>
    <source>
        <strain evidence="2 3">CBS 102.39</strain>
    </source>
</reference>
<evidence type="ECO:0000313" key="3">
    <source>
        <dbReference type="Proteomes" id="UP000521872"/>
    </source>
</evidence>
<accession>A0A8H4QSE9</accession>
<name>A0A8H4QSE9_9AGAR</name>
<protein>
    <submittedName>
        <fullName evidence="2">Uncharacterized protein</fullName>
    </submittedName>
</protein>
<organism evidence="2 3">
    <name type="scientific">Agrocybe pediades</name>
    <dbReference type="NCBI Taxonomy" id="84607"/>
    <lineage>
        <taxon>Eukaryota</taxon>
        <taxon>Fungi</taxon>
        <taxon>Dikarya</taxon>
        <taxon>Basidiomycota</taxon>
        <taxon>Agaricomycotina</taxon>
        <taxon>Agaricomycetes</taxon>
        <taxon>Agaricomycetidae</taxon>
        <taxon>Agaricales</taxon>
        <taxon>Agaricineae</taxon>
        <taxon>Strophariaceae</taxon>
        <taxon>Agrocybe</taxon>
    </lineage>
</organism>
<feature type="compositionally biased region" description="Low complexity" evidence="1">
    <location>
        <begin position="42"/>
        <end position="85"/>
    </location>
</feature>
<gene>
    <name evidence="2" type="ORF">D9613_008754</name>
</gene>
<dbReference type="AlphaFoldDB" id="A0A8H4QSE9"/>
<feature type="compositionally biased region" description="Polar residues" evidence="1">
    <location>
        <begin position="464"/>
        <end position="475"/>
    </location>
</feature>
<dbReference type="EMBL" id="JAACJL010000031">
    <property type="protein sequence ID" value="KAF4616459.1"/>
    <property type="molecule type" value="Genomic_DNA"/>
</dbReference>
<feature type="region of interest" description="Disordered" evidence="1">
    <location>
        <begin position="114"/>
        <end position="142"/>
    </location>
</feature>
<feature type="region of interest" description="Disordered" evidence="1">
    <location>
        <begin position="1"/>
        <end position="102"/>
    </location>
</feature>
<feature type="region of interest" description="Disordered" evidence="1">
    <location>
        <begin position="464"/>
        <end position="486"/>
    </location>
</feature>
<comment type="caution">
    <text evidence="2">The sequence shown here is derived from an EMBL/GenBank/DDBJ whole genome shotgun (WGS) entry which is preliminary data.</text>
</comment>
<proteinExistence type="predicted"/>
<dbReference type="Proteomes" id="UP000521872">
    <property type="component" value="Unassembled WGS sequence"/>
</dbReference>
<evidence type="ECO:0000313" key="2">
    <source>
        <dbReference type="EMBL" id="KAF4616459.1"/>
    </source>
</evidence>
<feature type="compositionally biased region" description="Polar residues" evidence="1">
    <location>
        <begin position="86"/>
        <end position="102"/>
    </location>
</feature>